<keyword evidence="7" id="KW-0408">Iron</keyword>
<dbReference type="PROSITE" id="PS51384">
    <property type="entry name" value="FAD_FR"/>
    <property type="match status" value="1"/>
</dbReference>
<keyword evidence="8" id="KW-0411">Iron-sulfur</keyword>
<dbReference type="Gene3D" id="2.40.30.10">
    <property type="entry name" value="Translation factors"/>
    <property type="match status" value="1"/>
</dbReference>
<dbReference type="InterPro" id="IPR001433">
    <property type="entry name" value="OxRdtase_FAD/NAD-bd"/>
</dbReference>
<dbReference type="PANTHER" id="PTHR47354">
    <property type="entry name" value="NADH OXIDOREDUCTASE HCR"/>
    <property type="match status" value="1"/>
</dbReference>
<dbReference type="SUPFAM" id="SSF63380">
    <property type="entry name" value="Riboflavin synthase domain-like"/>
    <property type="match status" value="1"/>
</dbReference>
<sequence length="358" mass="38333">MGWRRARKVLTSRAVTALTVPHGVDRYLGLINPLWSVNEVRAAVADVTHPTPSSVTLTLRPNGNWDGAQAGQYVRLHVEVDGMRRTRCFSVAGSAHRSDGLVEITAKVNPAGTVSGYLKRHARPGLVVGLSQAEGGFVLPAEVPGHVLLISGGSGITPVMSILRTLADRRHTGRITFLHYASGPDDVVYRQELAALAAAGPRLTLIHAYPRQHGRFSKEQLLEFAPDYADALCYCCGPPSLMDAVGSLWRAEGLGDRLRVERFTTRITAPPAGDPAGEVRFARSGVSVRGDGRTLLEQAESAGLRPDHGCRMGICHTCTSVKTSGAVRNVLDGTITAEPGERIQLCVNAPCGDVELDI</sequence>
<keyword evidence="2" id="KW-0285">Flavoprotein</keyword>
<evidence type="ECO:0000313" key="10">
    <source>
        <dbReference type="EMBL" id="ALG09876.1"/>
    </source>
</evidence>
<dbReference type="GO" id="GO:0016491">
    <property type="term" value="F:oxidoreductase activity"/>
    <property type="evidence" value="ECO:0007669"/>
    <property type="project" value="UniProtKB-KW"/>
</dbReference>
<gene>
    <name evidence="10" type="ORF">AOZ06_25925</name>
</gene>
<keyword evidence="3" id="KW-0001">2Fe-2S</keyword>
<dbReference type="GO" id="GO:0046872">
    <property type="term" value="F:metal ion binding"/>
    <property type="evidence" value="ECO:0007669"/>
    <property type="project" value="UniProtKB-KW"/>
</dbReference>
<dbReference type="CDD" id="cd06216">
    <property type="entry name" value="FNR_iron_sulfur_binding_2"/>
    <property type="match status" value="1"/>
</dbReference>
<dbReference type="CDD" id="cd00207">
    <property type="entry name" value="fer2"/>
    <property type="match status" value="1"/>
</dbReference>
<evidence type="ECO:0000256" key="8">
    <source>
        <dbReference type="ARBA" id="ARBA00023014"/>
    </source>
</evidence>
<protein>
    <submittedName>
        <fullName evidence="10">Ferredoxin reductase</fullName>
    </submittedName>
</protein>
<evidence type="ECO:0000256" key="2">
    <source>
        <dbReference type="ARBA" id="ARBA00022630"/>
    </source>
</evidence>
<dbReference type="InterPro" id="IPR017927">
    <property type="entry name" value="FAD-bd_FR_type"/>
</dbReference>
<organism evidence="10 11">
    <name type="scientific">Kibdelosporangium phytohabitans</name>
    <dbReference type="NCBI Taxonomy" id="860235"/>
    <lineage>
        <taxon>Bacteria</taxon>
        <taxon>Bacillati</taxon>
        <taxon>Actinomycetota</taxon>
        <taxon>Actinomycetes</taxon>
        <taxon>Pseudonocardiales</taxon>
        <taxon>Pseudonocardiaceae</taxon>
        <taxon>Kibdelosporangium</taxon>
    </lineage>
</organism>
<feature type="domain" description="FAD-binding FR-type" evidence="9">
    <location>
        <begin position="37"/>
        <end position="140"/>
    </location>
</feature>
<evidence type="ECO:0000313" key="11">
    <source>
        <dbReference type="Proteomes" id="UP000063699"/>
    </source>
</evidence>
<dbReference type="Pfam" id="PF00175">
    <property type="entry name" value="NAD_binding_1"/>
    <property type="match status" value="1"/>
</dbReference>
<dbReference type="Proteomes" id="UP000063699">
    <property type="component" value="Chromosome"/>
</dbReference>
<keyword evidence="4" id="KW-0479">Metal-binding</keyword>
<dbReference type="PANTHER" id="PTHR47354:SF6">
    <property type="entry name" value="NADH OXIDOREDUCTASE HCR"/>
    <property type="match status" value="1"/>
</dbReference>
<dbReference type="PRINTS" id="PR00410">
    <property type="entry name" value="PHEHYDRXLASE"/>
</dbReference>
<dbReference type="Gene3D" id="3.10.20.30">
    <property type="match status" value="1"/>
</dbReference>
<evidence type="ECO:0000256" key="1">
    <source>
        <dbReference type="ARBA" id="ARBA00001974"/>
    </source>
</evidence>
<dbReference type="InterPro" id="IPR008333">
    <property type="entry name" value="Cbr1-like_FAD-bd_dom"/>
</dbReference>
<dbReference type="InterPro" id="IPR012675">
    <property type="entry name" value="Beta-grasp_dom_sf"/>
</dbReference>
<dbReference type="SUPFAM" id="SSF52343">
    <property type="entry name" value="Ferredoxin reductase-like, C-terminal NADP-linked domain"/>
    <property type="match status" value="1"/>
</dbReference>
<dbReference type="InterPro" id="IPR039261">
    <property type="entry name" value="FNR_nucleotide-bd"/>
</dbReference>
<name>A0A0N9I611_9PSEU</name>
<evidence type="ECO:0000256" key="6">
    <source>
        <dbReference type="ARBA" id="ARBA00023002"/>
    </source>
</evidence>
<accession>A0A0N9I611</accession>
<dbReference type="Pfam" id="PF00111">
    <property type="entry name" value="Fer2"/>
    <property type="match status" value="1"/>
</dbReference>
<evidence type="ECO:0000256" key="3">
    <source>
        <dbReference type="ARBA" id="ARBA00022714"/>
    </source>
</evidence>
<dbReference type="InterPro" id="IPR050415">
    <property type="entry name" value="MRET"/>
</dbReference>
<keyword evidence="11" id="KW-1185">Reference proteome</keyword>
<reference evidence="10 11" key="1">
    <citation type="submission" date="2015-07" db="EMBL/GenBank/DDBJ databases">
        <title>Genome sequencing of Kibdelosporangium phytohabitans.</title>
        <authorList>
            <person name="Qin S."/>
            <person name="Xing K."/>
        </authorList>
    </citation>
    <scope>NUCLEOTIDE SEQUENCE [LARGE SCALE GENOMIC DNA]</scope>
    <source>
        <strain evidence="10 11">KLBMP1111</strain>
    </source>
</reference>
<evidence type="ECO:0000256" key="4">
    <source>
        <dbReference type="ARBA" id="ARBA00022723"/>
    </source>
</evidence>
<dbReference type="EMBL" id="CP012752">
    <property type="protein sequence ID" value="ALG09876.1"/>
    <property type="molecule type" value="Genomic_DNA"/>
</dbReference>
<dbReference type="GO" id="GO:0051537">
    <property type="term" value="F:2 iron, 2 sulfur cluster binding"/>
    <property type="evidence" value="ECO:0007669"/>
    <property type="project" value="UniProtKB-KW"/>
</dbReference>
<dbReference type="Gene3D" id="3.40.50.80">
    <property type="entry name" value="Nucleotide-binding domain of ferredoxin-NADP reductase (FNR) module"/>
    <property type="match status" value="1"/>
</dbReference>
<dbReference type="KEGG" id="kphy:AOZ06_25925"/>
<dbReference type="InterPro" id="IPR017938">
    <property type="entry name" value="Riboflavin_synthase-like_b-brl"/>
</dbReference>
<evidence type="ECO:0000256" key="5">
    <source>
        <dbReference type="ARBA" id="ARBA00022827"/>
    </source>
</evidence>
<comment type="cofactor">
    <cofactor evidence="1">
        <name>FAD</name>
        <dbReference type="ChEBI" id="CHEBI:57692"/>
    </cofactor>
</comment>
<dbReference type="InterPro" id="IPR036010">
    <property type="entry name" value="2Fe-2S_ferredoxin-like_sf"/>
</dbReference>
<dbReference type="OrthoDB" id="9796486at2"/>
<keyword evidence="5" id="KW-0274">FAD</keyword>
<dbReference type="InterPro" id="IPR001041">
    <property type="entry name" value="2Fe-2S_ferredoxin-type"/>
</dbReference>
<dbReference type="InterPro" id="IPR001709">
    <property type="entry name" value="Flavoprot_Pyr_Nucl_cyt_Rdtase"/>
</dbReference>
<evidence type="ECO:0000256" key="7">
    <source>
        <dbReference type="ARBA" id="ARBA00023004"/>
    </source>
</evidence>
<evidence type="ECO:0000259" key="9">
    <source>
        <dbReference type="PROSITE" id="PS51384"/>
    </source>
</evidence>
<dbReference type="STRING" id="860235.AOZ06_25925"/>
<proteinExistence type="predicted"/>
<dbReference type="Pfam" id="PF00970">
    <property type="entry name" value="FAD_binding_6"/>
    <property type="match status" value="1"/>
</dbReference>
<dbReference type="SUPFAM" id="SSF54292">
    <property type="entry name" value="2Fe-2S ferredoxin-like"/>
    <property type="match status" value="1"/>
</dbReference>
<keyword evidence="6" id="KW-0560">Oxidoreductase</keyword>
<dbReference type="AlphaFoldDB" id="A0A0N9I611"/>
<dbReference type="PRINTS" id="PR00371">
    <property type="entry name" value="FPNCR"/>
</dbReference>